<dbReference type="InterPro" id="IPR011727">
    <property type="entry name" value="CHP02117"/>
</dbReference>
<organism evidence="2 3">
    <name type="scientific">Luteolibacter pohnpeiensis</name>
    <dbReference type="NCBI Taxonomy" id="454153"/>
    <lineage>
        <taxon>Bacteria</taxon>
        <taxon>Pseudomonadati</taxon>
        <taxon>Verrucomicrobiota</taxon>
        <taxon>Verrucomicrobiia</taxon>
        <taxon>Verrucomicrobiales</taxon>
        <taxon>Verrucomicrobiaceae</taxon>
        <taxon>Luteolibacter</taxon>
    </lineage>
</organism>
<feature type="region of interest" description="Disordered" evidence="1">
    <location>
        <begin position="223"/>
        <end position="244"/>
    </location>
</feature>
<reference evidence="2" key="1">
    <citation type="submission" date="2021-01" db="EMBL/GenBank/DDBJ databases">
        <title>Modified the classification status of verrucomicrobia.</title>
        <authorList>
            <person name="Feng X."/>
        </authorList>
    </citation>
    <scope>NUCLEOTIDE SEQUENCE</scope>
    <source>
        <strain evidence="2">KCTC 22041</strain>
    </source>
</reference>
<dbReference type="EMBL" id="JAENIJ010000008">
    <property type="protein sequence ID" value="MBK1882150.1"/>
    <property type="molecule type" value="Genomic_DNA"/>
</dbReference>
<keyword evidence="3" id="KW-1185">Reference proteome</keyword>
<sequence>MFSSCSLRLPVKDQVIHTRVSSSATTHPQAHASAKPADEEKYVLIWLLADTLHTGMVFPYDWLLESGFVPPENFGHPLYVSMSWGNRDAYVEKRWLSPWKAARALFTPSPAVMEIIPITWDVVDVVPHQRVYRKLLERDQGPKLAAFLNKCSRWDENDHPISIGPSSWGGGLLLESRYHYFFPRICNVWTVQAIEATGGKMNPWFGITANGVIRQAVKSPNDYEKVWNGPEEEADSGEAEDSGS</sequence>
<dbReference type="Pfam" id="PF09601">
    <property type="entry name" value="DUF2459"/>
    <property type="match status" value="1"/>
</dbReference>
<comment type="caution">
    <text evidence="2">The sequence shown here is derived from an EMBL/GenBank/DDBJ whole genome shotgun (WGS) entry which is preliminary data.</text>
</comment>
<dbReference type="AlphaFoldDB" id="A0A934S6H9"/>
<accession>A0A934S6H9</accession>
<proteinExistence type="predicted"/>
<gene>
    <name evidence="2" type="ORF">JIN85_06980</name>
</gene>
<feature type="compositionally biased region" description="Acidic residues" evidence="1">
    <location>
        <begin position="230"/>
        <end position="244"/>
    </location>
</feature>
<dbReference type="RefSeq" id="WP_200269011.1">
    <property type="nucleotide sequence ID" value="NZ_JAENIJ010000008.1"/>
</dbReference>
<protein>
    <submittedName>
        <fullName evidence="2">DUF2459 domain-containing protein</fullName>
    </submittedName>
</protein>
<evidence type="ECO:0000256" key="1">
    <source>
        <dbReference type="SAM" id="MobiDB-lite"/>
    </source>
</evidence>
<name>A0A934S6H9_9BACT</name>
<evidence type="ECO:0000313" key="2">
    <source>
        <dbReference type="EMBL" id="MBK1882150.1"/>
    </source>
</evidence>
<evidence type="ECO:0000313" key="3">
    <source>
        <dbReference type="Proteomes" id="UP000603141"/>
    </source>
</evidence>
<dbReference type="Proteomes" id="UP000603141">
    <property type="component" value="Unassembled WGS sequence"/>
</dbReference>